<reference evidence="1 2" key="2">
    <citation type="submission" date="2013-04" db="EMBL/GenBank/DDBJ databases">
        <title>Comparative genomics of 12 strains of Erwinia amylovora identifies a pan-genome with a large conserved core and provides insights into host specificity.</title>
        <authorList>
            <person name="Mann R.A."/>
            <person name="Smits T.H.M."/>
            <person name="Buehlmann A."/>
            <person name="Blom J."/>
            <person name="Goesmann A."/>
            <person name="Frey J.E."/>
            <person name="Plummer K.M."/>
            <person name="Beer S.V."/>
            <person name="Luck J."/>
            <person name="Duffy B."/>
            <person name="Rodoni B."/>
        </authorList>
    </citation>
    <scope>NUCLEOTIDE SEQUENCE [LARGE SCALE GENOMIC DNA]</scope>
    <source>
        <strain evidence="2">CFBP 1232</strain>
    </source>
</reference>
<reference evidence="1 2" key="1">
    <citation type="submission" date="2012-11" db="EMBL/GenBank/DDBJ databases">
        <authorList>
            <person name="Linke B."/>
        </authorList>
    </citation>
    <scope>NUCLEOTIDE SEQUENCE [LARGE SCALE GENOMIC DNA]</scope>
    <source>
        <strain evidence="2">CFBP 1232</strain>
    </source>
</reference>
<dbReference type="AlphaFoldDB" id="A0A831A311"/>
<dbReference type="EMBL" id="CAPB01000022">
    <property type="protein sequence ID" value="CCO94103.1"/>
    <property type="molecule type" value="Genomic_DNA"/>
</dbReference>
<name>A0A831A311_ERWAM</name>
<gene>
    <name evidence="1" type="ORF">BN437_2176</name>
</gene>
<dbReference type="Proteomes" id="UP000013111">
    <property type="component" value="Unassembled WGS sequence"/>
</dbReference>
<evidence type="ECO:0000313" key="1">
    <source>
        <dbReference type="EMBL" id="CCO94103.1"/>
    </source>
</evidence>
<evidence type="ECO:0000313" key="2">
    <source>
        <dbReference type="Proteomes" id="UP000013111"/>
    </source>
</evidence>
<sequence>MASRFSAANPDFLSTRSQFLAWLTDILVQVE</sequence>
<proteinExistence type="predicted"/>
<accession>A0A831A311</accession>
<comment type="caution">
    <text evidence="1">The sequence shown here is derived from an EMBL/GenBank/DDBJ whole genome shotgun (WGS) entry which is preliminary data.</text>
</comment>
<organism evidence="1 2">
    <name type="scientific">Erwinia amylovora NBRC 12687 = CFBP 1232</name>
    <dbReference type="NCBI Taxonomy" id="1219359"/>
    <lineage>
        <taxon>Bacteria</taxon>
        <taxon>Pseudomonadati</taxon>
        <taxon>Pseudomonadota</taxon>
        <taxon>Gammaproteobacteria</taxon>
        <taxon>Enterobacterales</taxon>
        <taxon>Erwiniaceae</taxon>
        <taxon>Erwinia</taxon>
    </lineage>
</organism>
<protein>
    <submittedName>
        <fullName evidence="1">Uncharacterized protein</fullName>
    </submittedName>
</protein>